<comment type="similarity">
    <text evidence="1">Belongs to the ATP-dependent AMP-binding enzyme family.</text>
</comment>
<protein>
    <recommendedName>
        <fullName evidence="3">AMP-binding enzyme C-terminal domain-containing protein</fullName>
    </recommendedName>
</protein>
<dbReference type="Pfam" id="PF13193">
    <property type="entry name" value="AMP-binding_C"/>
    <property type="match status" value="1"/>
</dbReference>
<feature type="domain" description="AMP-binding enzyme C-terminal" evidence="3">
    <location>
        <begin position="63"/>
        <end position="138"/>
    </location>
</feature>
<gene>
    <name evidence="4" type="ORF">OMM_03076</name>
</gene>
<keyword evidence="2" id="KW-0436">Ligase</keyword>
<dbReference type="Gene3D" id="3.30.300.30">
    <property type="match status" value="1"/>
</dbReference>
<dbReference type="AlphaFoldDB" id="A0A1V1P706"/>
<dbReference type="FunFam" id="3.30.300.30:FF:000008">
    <property type="entry name" value="2,3-dihydroxybenzoate-AMP ligase"/>
    <property type="match status" value="1"/>
</dbReference>
<accession>A0A1V1P706</accession>
<evidence type="ECO:0000313" key="5">
    <source>
        <dbReference type="Proteomes" id="UP000189670"/>
    </source>
</evidence>
<dbReference type="GO" id="GO:0006631">
    <property type="term" value="P:fatty acid metabolic process"/>
    <property type="evidence" value="ECO:0007669"/>
    <property type="project" value="TreeGrafter"/>
</dbReference>
<sequence length="151" mass="16942">MVAKGPTVMSQYWNLPEETAKTIVNGKLYTGDLGYMDEEGYFYIVDRQKDMYRSGGENVYPAEVEKVLSNHPSISNVAIIGIPDEQWGETGLAFIVPAPDCQIDKNDVLTYLQGKVAKYKHPRHIRLIDSLPMTATMKVKKSALKKNYAAL</sequence>
<evidence type="ECO:0000313" key="4">
    <source>
        <dbReference type="EMBL" id="ETR70667.1"/>
    </source>
</evidence>
<evidence type="ECO:0000259" key="3">
    <source>
        <dbReference type="Pfam" id="PF13193"/>
    </source>
</evidence>
<dbReference type="PANTHER" id="PTHR43201:SF5">
    <property type="entry name" value="MEDIUM-CHAIN ACYL-COA LIGASE ACSF2, MITOCHONDRIAL"/>
    <property type="match status" value="1"/>
</dbReference>
<dbReference type="EMBL" id="ATBP01000388">
    <property type="protein sequence ID" value="ETR70667.1"/>
    <property type="molecule type" value="Genomic_DNA"/>
</dbReference>
<organism evidence="4 5">
    <name type="scientific">Candidatus Magnetoglobus multicellularis str. Araruama</name>
    <dbReference type="NCBI Taxonomy" id="890399"/>
    <lineage>
        <taxon>Bacteria</taxon>
        <taxon>Pseudomonadati</taxon>
        <taxon>Thermodesulfobacteriota</taxon>
        <taxon>Desulfobacteria</taxon>
        <taxon>Desulfobacterales</taxon>
        <taxon>Desulfobacteraceae</taxon>
        <taxon>Candidatus Magnetoglobus</taxon>
    </lineage>
</organism>
<dbReference type="GO" id="GO:0031956">
    <property type="term" value="F:medium-chain fatty acid-CoA ligase activity"/>
    <property type="evidence" value="ECO:0007669"/>
    <property type="project" value="TreeGrafter"/>
</dbReference>
<dbReference type="InterPro" id="IPR045851">
    <property type="entry name" value="AMP-bd_C_sf"/>
</dbReference>
<evidence type="ECO:0000256" key="1">
    <source>
        <dbReference type="ARBA" id="ARBA00006432"/>
    </source>
</evidence>
<dbReference type="SUPFAM" id="SSF56801">
    <property type="entry name" value="Acetyl-CoA synthetase-like"/>
    <property type="match status" value="1"/>
</dbReference>
<proteinExistence type="inferred from homology"/>
<dbReference type="PANTHER" id="PTHR43201">
    <property type="entry name" value="ACYL-COA SYNTHETASE"/>
    <property type="match status" value="1"/>
</dbReference>
<name>A0A1V1P706_9BACT</name>
<dbReference type="Gene3D" id="2.30.38.10">
    <property type="entry name" value="Luciferase, Domain 3"/>
    <property type="match status" value="1"/>
</dbReference>
<dbReference type="InterPro" id="IPR025110">
    <property type="entry name" value="AMP-bd_C"/>
</dbReference>
<evidence type="ECO:0000256" key="2">
    <source>
        <dbReference type="ARBA" id="ARBA00022598"/>
    </source>
</evidence>
<comment type="caution">
    <text evidence="4">The sequence shown here is derived from an EMBL/GenBank/DDBJ whole genome shotgun (WGS) entry which is preliminary data.</text>
</comment>
<dbReference type="Proteomes" id="UP000189670">
    <property type="component" value="Unassembled WGS sequence"/>
</dbReference>
<reference evidence="5" key="1">
    <citation type="submission" date="2012-11" db="EMBL/GenBank/DDBJ databases">
        <authorList>
            <person name="Lucero-Rivera Y.E."/>
            <person name="Tovar-Ramirez D."/>
        </authorList>
    </citation>
    <scope>NUCLEOTIDE SEQUENCE [LARGE SCALE GENOMIC DNA]</scope>
    <source>
        <strain evidence="5">Araruama</strain>
    </source>
</reference>